<accession>A0A8H5KG17</accession>
<evidence type="ECO:0000313" key="2">
    <source>
        <dbReference type="Proteomes" id="UP000582016"/>
    </source>
</evidence>
<reference evidence="1 2" key="1">
    <citation type="submission" date="2020-05" db="EMBL/GenBank/DDBJ databases">
        <title>Identification and distribution of gene clusters putatively required for synthesis of sphingolipid metabolism inhibitors in phylogenetically diverse species of the filamentous fungus Fusarium.</title>
        <authorList>
            <person name="Kim H.-S."/>
            <person name="Busman M."/>
            <person name="Brown D.W."/>
            <person name="Divon H."/>
            <person name="Uhlig S."/>
            <person name="Proctor R.H."/>
        </authorList>
    </citation>
    <scope>NUCLEOTIDE SEQUENCE [LARGE SCALE GENOMIC DNA]</scope>
    <source>
        <strain evidence="1 2">NRRL 13617</strain>
    </source>
</reference>
<proteinExistence type="predicted"/>
<evidence type="ECO:0000313" key="1">
    <source>
        <dbReference type="EMBL" id="KAF5571983.1"/>
    </source>
</evidence>
<keyword evidence="2" id="KW-1185">Reference proteome</keyword>
<dbReference type="Proteomes" id="UP000582016">
    <property type="component" value="Unassembled WGS sequence"/>
</dbReference>
<dbReference type="AlphaFoldDB" id="A0A8H5KG17"/>
<comment type="caution">
    <text evidence="1">The sequence shown here is derived from an EMBL/GenBank/DDBJ whole genome shotgun (WGS) entry which is preliminary data.</text>
</comment>
<name>A0A8H5KG17_9HYPO</name>
<gene>
    <name evidence="1" type="ORF">FPHYL_11</name>
</gene>
<dbReference type="EMBL" id="JAAOAQ010000001">
    <property type="protein sequence ID" value="KAF5571983.1"/>
    <property type="molecule type" value="Genomic_DNA"/>
</dbReference>
<organism evidence="1 2">
    <name type="scientific">Fusarium phyllophilum</name>
    <dbReference type="NCBI Taxonomy" id="47803"/>
    <lineage>
        <taxon>Eukaryota</taxon>
        <taxon>Fungi</taxon>
        <taxon>Dikarya</taxon>
        <taxon>Ascomycota</taxon>
        <taxon>Pezizomycotina</taxon>
        <taxon>Sordariomycetes</taxon>
        <taxon>Hypocreomycetidae</taxon>
        <taxon>Hypocreales</taxon>
        <taxon>Nectriaceae</taxon>
        <taxon>Fusarium</taxon>
        <taxon>Fusarium fujikuroi species complex</taxon>
    </lineage>
</organism>
<protein>
    <submittedName>
        <fullName evidence="1">Uncharacterized protein</fullName>
    </submittedName>
</protein>
<sequence length="94" mass="10401">MIEELTEHKDTRTIQTPMEELFPIGTNPFGSEPFGLFVASPMLAVGLADESRFIADGMAWHDPAMCMVSAAEVRSADKYIEHLGRQHTPVPGDR</sequence>